<dbReference type="KEGG" id="muh:HYN43_004345"/>
<organism evidence="2 3">
    <name type="scientific">Mucilaginibacter celer</name>
    <dbReference type="NCBI Taxonomy" id="2305508"/>
    <lineage>
        <taxon>Bacteria</taxon>
        <taxon>Pseudomonadati</taxon>
        <taxon>Bacteroidota</taxon>
        <taxon>Sphingobacteriia</taxon>
        <taxon>Sphingobacteriales</taxon>
        <taxon>Sphingobacteriaceae</taxon>
        <taxon>Mucilaginibacter</taxon>
    </lineage>
</organism>
<dbReference type="RefSeq" id="WP_119409247.1">
    <property type="nucleotide sequence ID" value="NZ_CP032869.1"/>
</dbReference>
<evidence type="ECO:0000313" key="2">
    <source>
        <dbReference type="EMBL" id="AYL99309.1"/>
    </source>
</evidence>
<gene>
    <name evidence="2" type="ORF">HYN43_004345</name>
</gene>
<sequence length="113" mass="12467">MALSDEEFREEYKPLYIPAHFEIQDTQQNKIIFALAQIGEGSAADVINELETLQPGITDEQLTAITKTVLADLHNKGLLKGEEHNGRMQYNLSKITEANDGPADQDVPVTGLS</sequence>
<dbReference type="EMBL" id="CP032869">
    <property type="protein sequence ID" value="AYL99309.1"/>
    <property type="molecule type" value="Genomic_DNA"/>
</dbReference>
<reference evidence="2 3" key="1">
    <citation type="submission" date="2018-10" db="EMBL/GenBank/DDBJ databases">
        <title>Genome sequencing of Mucilaginibacter sp. HYN0043.</title>
        <authorList>
            <person name="Kim M."/>
            <person name="Yi H."/>
        </authorList>
    </citation>
    <scope>NUCLEOTIDE SEQUENCE [LARGE SCALE GENOMIC DNA]</scope>
    <source>
        <strain evidence="2 3">HYN0043</strain>
    </source>
</reference>
<dbReference type="AlphaFoldDB" id="A0A494VY64"/>
<protein>
    <submittedName>
        <fullName evidence="2">Uncharacterized protein</fullName>
    </submittedName>
</protein>
<dbReference type="Proteomes" id="UP000270046">
    <property type="component" value="Chromosome"/>
</dbReference>
<accession>A0A494VY64</accession>
<evidence type="ECO:0000256" key="1">
    <source>
        <dbReference type="SAM" id="MobiDB-lite"/>
    </source>
</evidence>
<keyword evidence="3" id="KW-1185">Reference proteome</keyword>
<name>A0A494VY64_9SPHI</name>
<proteinExistence type="predicted"/>
<feature type="region of interest" description="Disordered" evidence="1">
    <location>
        <begin position="93"/>
        <end position="113"/>
    </location>
</feature>
<dbReference type="OrthoDB" id="797086at2"/>
<evidence type="ECO:0000313" key="3">
    <source>
        <dbReference type="Proteomes" id="UP000270046"/>
    </source>
</evidence>